<dbReference type="InterPro" id="IPR012337">
    <property type="entry name" value="RNaseH-like_sf"/>
</dbReference>
<feature type="region of interest" description="Disordered" evidence="2">
    <location>
        <begin position="1009"/>
        <end position="1092"/>
    </location>
</feature>
<evidence type="ECO:0000313" key="4">
    <source>
        <dbReference type="Proteomes" id="UP001054857"/>
    </source>
</evidence>
<reference evidence="3 4" key="1">
    <citation type="journal article" date="2021" name="Sci. Rep.">
        <title>Genome sequencing of the multicellular alga Astrephomene provides insights into convergent evolution of germ-soma differentiation.</title>
        <authorList>
            <person name="Yamashita S."/>
            <person name="Yamamoto K."/>
            <person name="Matsuzaki R."/>
            <person name="Suzuki S."/>
            <person name="Yamaguchi H."/>
            <person name="Hirooka S."/>
            <person name="Minakuchi Y."/>
            <person name="Miyagishima S."/>
            <person name="Kawachi M."/>
            <person name="Toyoda A."/>
            <person name="Nozaki H."/>
        </authorList>
    </citation>
    <scope>NUCLEOTIDE SEQUENCE [LARGE SCALE GENOMIC DNA]</scope>
    <source>
        <strain evidence="3 4">NIES-4017</strain>
    </source>
</reference>
<dbReference type="InterPro" id="IPR036397">
    <property type="entry name" value="RNaseH_sf"/>
</dbReference>
<feature type="compositionally biased region" description="Pro residues" evidence="2">
    <location>
        <begin position="1028"/>
        <end position="1040"/>
    </location>
</feature>
<organism evidence="3 4">
    <name type="scientific">Astrephomene gubernaculifera</name>
    <dbReference type="NCBI Taxonomy" id="47775"/>
    <lineage>
        <taxon>Eukaryota</taxon>
        <taxon>Viridiplantae</taxon>
        <taxon>Chlorophyta</taxon>
        <taxon>core chlorophytes</taxon>
        <taxon>Chlorophyceae</taxon>
        <taxon>CS clade</taxon>
        <taxon>Chlamydomonadales</taxon>
        <taxon>Astrephomenaceae</taxon>
        <taxon>Astrephomene</taxon>
    </lineage>
</organism>
<evidence type="ECO:0000313" key="3">
    <source>
        <dbReference type="EMBL" id="GFR48725.1"/>
    </source>
</evidence>
<feature type="region of interest" description="Disordered" evidence="2">
    <location>
        <begin position="171"/>
        <end position="222"/>
    </location>
</feature>
<keyword evidence="4" id="KW-1185">Reference proteome</keyword>
<dbReference type="Proteomes" id="UP001054857">
    <property type="component" value="Unassembled WGS sequence"/>
</dbReference>
<accession>A0AAD3HQB3</accession>
<dbReference type="PANTHER" id="PTHR15092:SF47">
    <property type="entry name" value="POLY(A)-SPECIFIC EXORIBONUCLEASE PARN"/>
    <property type="match status" value="1"/>
</dbReference>
<name>A0AAD3HQB3_9CHLO</name>
<comment type="caution">
    <text evidence="3">The sequence shown here is derived from an EMBL/GenBank/DDBJ whole genome shotgun (WGS) entry which is preliminary data.</text>
</comment>
<protein>
    <submittedName>
        <fullName evidence="3">Uncharacterized protein</fullName>
    </submittedName>
</protein>
<dbReference type="InterPro" id="IPR006941">
    <property type="entry name" value="RNase_CAF1"/>
</dbReference>
<evidence type="ECO:0000256" key="1">
    <source>
        <dbReference type="ARBA" id="ARBA00008372"/>
    </source>
</evidence>
<dbReference type="Pfam" id="PF04857">
    <property type="entry name" value="CAF1"/>
    <property type="match status" value="1"/>
</dbReference>
<dbReference type="Gene3D" id="3.30.420.10">
    <property type="entry name" value="Ribonuclease H-like superfamily/Ribonuclease H"/>
    <property type="match status" value="2"/>
</dbReference>
<dbReference type="EMBL" id="BMAR01000025">
    <property type="protein sequence ID" value="GFR48725.1"/>
    <property type="molecule type" value="Genomic_DNA"/>
</dbReference>
<feature type="compositionally biased region" description="Gly residues" evidence="2">
    <location>
        <begin position="481"/>
        <end position="496"/>
    </location>
</feature>
<feature type="region of interest" description="Disordered" evidence="2">
    <location>
        <begin position="476"/>
        <end position="498"/>
    </location>
</feature>
<dbReference type="GO" id="GO:0003723">
    <property type="term" value="F:RNA binding"/>
    <property type="evidence" value="ECO:0007669"/>
    <property type="project" value="TreeGrafter"/>
</dbReference>
<feature type="compositionally biased region" description="Low complexity" evidence="2">
    <location>
        <begin position="179"/>
        <end position="188"/>
    </location>
</feature>
<gene>
    <name evidence="3" type="ORF">Agub_g10682</name>
</gene>
<proteinExistence type="inferred from homology"/>
<dbReference type="SUPFAM" id="SSF53098">
    <property type="entry name" value="Ribonuclease H-like"/>
    <property type="match status" value="1"/>
</dbReference>
<dbReference type="PANTHER" id="PTHR15092">
    <property type="entry name" value="POLY A -SPECIFIC RIBONUCLEASE/TARGET OF EGR1, MEMBER 1"/>
    <property type="match status" value="1"/>
</dbReference>
<sequence length="1092" mass="112433">MSLGPVRCFRLTAIHVRSACALEIATAALTLRPNAVCSPTSPTTQAWTRPSVFSIWVENLVTPAPDSNCRSRGSSVAQQSFKQQSQFVSVCALGVRQCLLQQLLQFIRTFTSSTNSDYCYSNSGCDNGNTVLPRYDAYVPLTPGSYSASVNTDTTEQEQHLPAGITTTATTMMRSPYPNHHNNQQQQQPLYVPPAVTWWPPTRDNRNPGPTPSSPAAAEAAAASSPAAVDAMLNAMGDPFDMDLKEVAAAAAAAAGGGAAAVAPAAAVAEVAAAAAAAAAEGIDAADCVMADAEGAAAAGGNGSAFKTAAAELSVDVTRHNFAAMLPVVRRYLGACDFFSFDCEMTGLFLEGQAEGYLDDMQDRYQRTSAAAHAFIITQFGLSCFKRTPAAGEAAGAGGAAAPPSYRAATFNFYLFPRPPEGGSSAASSVTSRRFTCDAGSLAFLAAQGFDFNRCIYDGVPFMPVRQRDDLLRQLDRENGGSNGAAGGGGGNGGEVTRGSDVVLSKQEDIEFVEGLLRTVREWLASDSAAPLDLPPVNRYLRLLAYQALARPESFGGPAGGAPGWHPGFYVRKSYDNRNLTYLRLIRCSSAAAAAALEAQDRAARRAEIAAAAGFAAVWEAMRDCGRPAVGHNCMFDVAYGVAQFGEGRLPATWQGFKSATASWFRGGLYDTKHICRQLPELLGSDTMLGTMFRALVPQPPEAIPAASSVSAFSALPARFTVSHCRGFEKYVAVAAGQLAHEAGYDAFMTGCVFVALETILAEQQNAQKQQNLTNQINQAAAAAAAAGAGPAVAEAAAAAAVATATAGGSAAAMEPYASVVPYVWRLNVTRSDLPYALLRPVVPGDSTSVDPVPERPLVFYLGGLLYGIRANDIYRRCEEAGLGKVRLTFLPGNNAFLEVPSAEAAAAVLSGALADKGLSGEVIPYADYRARKDAALAAGTWPIPGYGSGGGAPYGSRGGGGGGGFGGGSSGPAGFGAGAGAGANGGAGGGGAVGAGVASRALKRPRVEGAGGAAAGGEGERQAAARTPPPSVLVPPSPPGLGLVVSAPPSPLMPSPLQQTPREKEQGEEQGLLGPRRGGGQQVAPGKCVVM</sequence>
<dbReference type="AlphaFoldDB" id="A0AAD3HQB3"/>
<dbReference type="GO" id="GO:0000175">
    <property type="term" value="F:3'-5'-RNA exonuclease activity"/>
    <property type="evidence" value="ECO:0007669"/>
    <property type="project" value="TreeGrafter"/>
</dbReference>
<evidence type="ECO:0000256" key="2">
    <source>
        <dbReference type="SAM" id="MobiDB-lite"/>
    </source>
</evidence>
<dbReference type="InterPro" id="IPR051181">
    <property type="entry name" value="CAF1_poly(A)_ribonucleases"/>
</dbReference>
<comment type="similarity">
    <text evidence="1">Belongs to the CAF1 family.</text>
</comment>